<evidence type="ECO:0000256" key="5">
    <source>
        <dbReference type="PROSITE-ProRule" id="PRU00169"/>
    </source>
</evidence>
<dbReference type="PROSITE" id="PS00622">
    <property type="entry name" value="HTH_LUXR_1"/>
    <property type="match status" value="1"/>
</dbReference>
<dbReference type="EMBL" id="FQZV01000006">
    <property type="protein sequence ID" value="SHI72646.1"/>
    <property type="molecule type" value="Genomic_DNA"/>
</dbReference>
<dbReference type="CDD" id="cd06170">
    <property type="entry name" value="LuxR_C_like"/>
    <property type="match status" value="1"/>
</dbReference>
<dbReference type="Pfam" id="PF00196">
    <property type="entry name" value="GerE"/>
    <property type="match status" value="1"/>
</dbReference>
<dbReference type="PRINTS" id="PR00038">
    <property type="entry name" value="HTHLUXR"/>
</dbReference>
<dbReference type="PROSITE" id="PS50043">
    <property type="entry name" value="HTH_LUXR_2"/>
    <property type="match status" value="1"/>
</dbReference>
<dbReference type="InterPro" id="IPR051015">
    <property type="entry name" value="EvgA-like"/>
</dbReference>
<reference evidence="9" key="1">
    <citation type="submission" date="2016-11" db="EMBL/GenBank/DDBJ databases">
        <authorList>
            <person name="Varghese N."/>
            <person name="Submissions S."/>
        </authorList>
    </citation>
    <scope>NUCLEOTIDE SEQUENCE [LARGE SCALE GENOMIC DNA]</scope>
    <source>
        <strain evidence="9">DSM 17957</strain>
    </source>
</reference>
<sequence length="202" mass="23052">MKILIADDHPMVRKGLVSALSFEENVEEINEAANVKEAVAWITQNEPEIAMIDLRLGAEDGLEIVQKVRKQGAKTKFIVLTSSMKKDDFLRSRDAGIDGYILKDAFPEDIVYAFHTVSRGKKFYHPEFTQYEGRQEQKSELDQLTQREKDVLRELGKGFSNIEIAEKLFISEHTVKKHVSNILLKLNLAHRTQAALLSRDAR</sequence>
<comment type="function">
    <text evidence="4">May play the central regulatory role in sporulation. It may be an element of the effector pathway responsible for the activation of sporulation genes in response to nutritional stress. Spo0A may act in concert with spo0H (a sigma factor) to control the expression of some genes that are critical to the sporulation process.</text>
</comment>
<evidence type="ECO:0000256" key="3">
    <source>
        <dbReference type="ARBA" id="ARBA00023125"/>
    </source>
</evidence>
<feature type="domain" description="HTH luxR-type" evidence="6">
    <location>
        <begin position="137"/>
        <end position="202"/>
    </location>
</feature>
<dbReference type="InterPro" id="IPR001789">
    <property type="entry name" value="Sig_transdc_resp-reg_receiver"/>
</dbReference>
<dbReference type="SMART" id="SM00421">
    <property type="entry name" value="HTH_LUXR"/>
    <property type="match status" value="1"/>
</dbReference>
<dbReference type="PANTHER" id="PTHR45566">
    <property type="entry name" value="HTH-TYPE TRANSCRIPTIONAL REGULATOR YHJB-RELATED"/>
    <property type="match status" value="1"/>
</dbReference>
<dbReference type="PANTHER" id="PTHR45566:SF2">
    <property type="entry name" value="NARL SUBFAMILY"/>
    <property type="match status" value="1"/>
</dbReference>
<dbReference type="InterPro" id="IPR000792">
    <property type="entry name" value="Tscrpt_reg_LuxR_C"/>
</dbReference>
<organism evidence="8 9">
    <name type="scientific">Geosporobacter subterraneus DSM 17957</name>
    <dbReference type="NCBI Taxonomy" id="1121919"/>
    <lineage>
        <taxon>Bacteria</taxon>
        <taxon>Bacillati</taxon>
        <taxon>Bacillota</taxon>
        <taxon>Clostridia</taxon>
        <taxon>Peptostreptococcales</taxon>
        <taxon>Thermotaleaceae</taxon>
        <taxon>Geosporobacter</taxon>
    </lineage>
</organism>
<evidence type="ECO:0000256" key="2">
    <source>
        <dbReference type="ARBA" id="ARBA00022553"/>
    </source>
</evidence>
<dbReference type="GO" id="GO:0000160">
    <property type="term" value="P:phosphorelay signal transduction system"/>
    <property type="evidence" value="ECO:0007669"/>
    <property type="project" value="InterPro"/>
</dbReference>
<evidence type="ECO:0000256" key="1">
    <source>
        <dbReference type="ARBA" id="ARBA00018672"/>
    </source>
</evidence>
<feature type="modified residue" description="4-aspartylphosphate" evidence="5">
    <location>
        <position position="53"/>
    </location>
</feature>
<dbReference type="OrthoDB" id="9795108at2"/>
<protein>
    <recommendedName>
        <fullName evidence="1">Stage 0 sporulation protein A homolog</fullName>
    </recommendedName>
</protein>
<dbReference type="Pfam" id="PF00072">
    <property type="entry name" value="Response_reg"/>
    <property type="match status" value="1"/>
</dbReference>
<dbReference type="AlphaFoldDB" id="A0A1M6DH96"/>
<gene>
    <name evidence="8" type="ORF">SAMN02745975_00455</name>
</gene>
<dbReference type="Proteomes" id="UP000184536">
    <property type="component" value="Unassembled WGS sequence"/>
</dbReference>
<keyword evidence="9" id="KW-1185">Reference proteome</keyword>
<dbReference type="SMART" id="SM00448">
    <property type="entry name" value="REC"/>
    <property type="match status" value="1"/>
</dbReference>
<dbReference type="SUPFAM" id="SSF46894">
    <property type="entry name" value="C-terminal effector domain of the bipartite response regulators"/>
    <property type="match status" value="1"/>
</dbReference>
<evidence type="ECO:0000313" key="9">
    <source>
        <dbReference type="Proteomes" id="UP000184536"/>
    </source>
</evidence>
<dbReference type="CDD" id="cd17535">
    <property type="entry name" value="REC_NarL-like"/>
    <property type="match status" value="1"/>
</dbReference>
<evidence type="ECO:0000259" key="6">
    <source>
        <dbReference type="PROSITE" id="PS50043"/>
    </source>
</evidence>
<evidence type="ECO:0000259" key="7">
    <source>
        <dbReference type="PROSITE" id="PS50110"/>
    </source>
</evidence>
<keyword evidence="2 5" id="KW-0597">Phosphoprotein</keyword>
<feature type="domain" description="Response regulatory" evidence="7">
    <location>
        <begin position="2"/>
        <end position="118"/>
    </location>
</feature>
<evidence type="ECO:0000313" key="8">
    <source>
        <dbReference type="EMBL" id="SHI72646.1"/>
    </source>
</evidence>
<dbReference type="STRING" id="1121919.SAMN02745975_00455"/>
<dbReference type="GO" id="GO:0003677">
    <property type="term" value="F:DNA binding"/>
    <property type="evidence" value="ECO:0007669"/>
    <property type="project" value="UniProtKB-KW"/>
</dbReference>
<proteinExistence type="predicted"/>
<name>A0A1M6DH96_9FIRM</name>
<accession>A0A1M6DH96</accession>
<dbReference type="RefSeq" id="WP_110939750.1">
    <property type="nucleotide sequence ID" value="NZ_FQZV01000006.1"/>
</dbReference>
<dbReference type="GO" id="GO:0006355">
    <property type="term" value="P:regulation of DNA-templated transcription"/>
    <property type="evidence" value="ECO:0007669"/>
    <property type="project" value="InterPro"/>
</dbReference>
<dbReference type="Gene3D" id="3.40.50.2300">
    <property type="match status" value="1"/>
</dbReference>
<keyword evidence="3" id="KW-0238">DNA-binding</keyword>
<dbReference type="InterPro" id="IPR011006">
    <property type="entry name" value="CheY-like_superfamily"/>
</dbReference>
<dbReference type="InterPro" id="IPR016032">
    <property type="entry name" value="Sig_transdc_resp-reg_C-effctor"/>
</dbReference>
<dbReference type="PROSITE" id="PS50110">
    <property type="entry name" value="RESPONSE_REGULATORY"/>
    <property type="match status" value="1"/>
</dbReference>
<dbReference type="SUPFAM" id="SSF52172">
    <property type="entry name" value="CheY-like"/>
    <property type="match status" value="1"/>
</dbReference>
<evidence type="ECO:0000256" key="4">
    <source>
        <dbReference type="ARBA" id="ARBA00024867"/>
    </source>
</evidence>
<dbReference type="InterPro" id="IPR058245">
    <property type="entry name" value="NreC/VraR/RcsB-like_REC"/>
</dbReference>